<proteinExistence type="predicted"/>
<dbReference type="EnsemblPlants" id="PNT67195">
    <property type="protein sequence ID" value="PNT67195"/>
    <property type="gene ID" value="BRADI_3g22426v3"/>
</dbReference>
<name>A0A2K2CYU0_BRADI</name>
<dbReference type="AlphaFoldDB" id="A0A2K2CYU0"/>
<sequence>MPAQLPSSLRPRTSVAPSLLLAPSATATLLDAPASCNCLPPPAAAKLLTAGHDFAFLELKEYFAMVWTCGWWY</sequence>
<organism evidence="1">
    <name type="scientific">Brachypodium distachyon</name>
    <name type="common">Purple false brome</name>
    <name type="synonym">Trachynia distachya</name>
    <dbReference type="NCBI Taxonomy" id="15368"/>
    <lineage>
        <taxon>Eukaryota</taxon>
        <taxon>Viridiplantae</taxon>
        <taxon>Streptophyta</taxon>
        <taxon>Embryophyta</taxon>
        <taxon>Tracheophyta</taxon>
        <taxon>Spermatophyta</taxon>
        <taxon>Magnoliopsida</taxon>
        <taxon>Liliopsida</taxon>
        <taxon>Poales</taxon>
        <taxon>Poaceae</taxon>
        <taxon>BOP clade</taxon>
        <taxon>Pooideae</taxon>
        <taxon>Stipodae</taxon>
        <taxon>Brachypodieae</taxon>
        <taxon>Brachypodium</taxon>
    </lineage>
</organism>
<keyword evidence="3" id="KW-1185">Reference proteome</keyword>
<dbReference type="Proteomes" id="UP000008810">
    <property type="component" value="Chromosome 3"/>
</dbReference>
<reference evidence="2" key="3">
    <citation type="submission" date="2018-08" db="UniProtKB">
        <authorList>
            <consortium name="EnsemblPlants"/>
        </authorList>
    </citation>
    <scope>IDENTIFICATION</scope>
    <source>
        <strain evidence="2">cv. Bd21</strain>
    </source>
</reference>
<evidence type="ECO:0000313" key="1">
    <source>
        <dbReference type="EMBL" id="PNT67195.1"/>
    </source>
</evidence>
<accession>A0A2K2CYU0</accession>
<reference evidence="1 2" key="1">
    <citation type="journal article" date="2010" name="Nature">
        <title>Genome sequencing and analysis of the model grass Brachypodium distachyon.</title>
        <authorList>
            <consortium name="International Brachypodium Initiative"/>
        </authorList>
    </citation>
    <scope>NUCLEOTIDE SEQUENCE [LARGE SCALE GENOMIC DNA]</scope>
    <source>
        <strain evidence="1 2">Bd21</strain>
    </source>
</reference>
<evidence type="ECO:0000313" key="3">
    <source>
        <dbReference type="Proteomes" id="UP000008810"/>
    </source>
</evidence>
<reference evidence="1" key="2">
    <citation type="submission" date="2017-06" db="EMBL/GenBank/DDBJ databases">
        <title>WGS assembly of Brachypodium distachyon.</title>
        <authorList>
            <consortium name="The International Brachypodium Initiative"/>
            <person name="Lucas S."/>
            <person name="Harmon-Smith M."/>
            <person name="Lail K."/>
            <person name="Tice H."/>
            <person name="Grimwood J."/>
            <person name="Bruce D."/>
            <person name="Barry K."/>
            <person name="Shu S."/>
            <person name="Lindquist E."/>
            <person name="Wang M."/>
            <person name="Pitluck S."/>
            <person name="Vogel J.P."/>
            <person name="Garvin D.F."/>
            <person name="Mockler T.C."/>
            <person name="Schmutz J."/>
            <person name="Rokhsar D."/>
            <person name="Bevan M.W."/>
        </authorList>
    </citation>
    <scope>NUCLEOTIDE SEQUENCE</scope>
    <source>
        <strain evidence="1">Bd21</strain>
    </source>
</reference>
<evidence type="ECO:0000313" key="2">
    <source>
        <dbReference type="EnsemblPlants" id="PNT67195"/>
    </source>
</evidence>
<dbReference type="InParanoid" id="A0A2K2CYU0"/>
<dbReference type="EMBL" id="CM000882">
    <property type="protein sequence ID" value="PNT67195.1"/>
    <property type="molecule type" value="Genomic_DNA"/>
</dbReference>
<protein>
    <submittedName>
        <fullName evidence="1 2">Uncharacterized protein</fullName>
    </submittedName>
</protein>
<gene>
    <name evidence="1" type="ORF">BRADI_3g22426v3</name>
</gene>
<dbReference type="Gramene" id="PNT67195">
    <property type="protein sequence ID" value="PNT67195"/>
    <property type="gene ID" value="BRADI_3g22426v3"/>
</dbReference>